<evidence type="ECO:0000313" key="12">
    <source>
        <dbReference type="Proteomes" id="UP000001068"/>
    </source>
</evidence>
<evidence type="ECO:0000256" key="6">
    <source>
        <dbReference type="ARBA" id="ARBA00022692"/>
    </source>
</evidence>
<accession>E8R7N9</accession>
<feature type="transmembrane region" description="Helical" evidence="9">
    <location>
        <begin position="270"/>
        <end position="293"/>
    </location>
</feature>
<dbReference type="KEGG" id="dmu:Desmu_0215"/>
<proteinExistence type="inferred from homology"/>
<dbReference type="EMBL" id="CP002363">
    <property type="protein sequence ID" value="ADV64534.1"/>
    <property type="molecule type" value="Genomic_DNA"/>
</dbReference>
<comment type="similarity">
    <text evidence="2">Belongs to the binding-protein-dependent transport system permease family. CysTW subfamily.</text>
</comment>
<organism evidence="11 12">
    <name type="scientific">Desulfurococcus mucosus (strain ATCC 35584 / DSM 2162 / JCM 9187 / O7/1)</name>
    <dbReference type="NCBI Taxonomy" id="765177"/>
    <lineage>
        <taxon>Archaea</taxon>
        <taxon>Thermoproteota</taxon>
        <taxon>Thermoprotei</taxon>
        <taxon>Desulfurococcales</taxon>
        <taxon>Desulfurococcaceae</taxon>
        <taxon>Desulfurococcus</taxon>
    </lineage>
</organism>
<keyword evidence="4" id="KW-1003">Cell membrane</keyword>
<dbReference type="STRING" id="765177.Desmu_0215"/>
<evidence type="ECO:0000256" key="8">
    <source>
        <dbReference type="ARBA" id="ARBA00023136"/>
    </source>
</evidence>
<keyword evidence="5" id="KW-0592">Phosphate transport</keyword>
<dbReference type="PANTHER" id="PTHR30425:SF1">
    <property type="entry name" value="PHOSPHATE TRANSPORT SYSTEM PERMEASE PROTEIN PSTC"/>
    <property type="match status" value="1"/>
</dbReference>
<sequence length="302" mass="32424" precursor="true">MRGVDRAFHILLLPSLVSLVILTLLTVHVIVSSLPALITQGPWLLVESRWDPVEHVYGLLPALTGTLLTGLISVLIATPISLSLMFLIGDMLPSPASRILHRLLEAMGSLPTVIYGLWGGFALSQILRDSIYLPIHAYLGFIPLFSCRPLSGQSIMTAGIVLGLSMTPYASSLLVNGYRSLPGKYVEAAYALGFYRFETYRLIAGVMKPLVVAAAMLSLSRALGETTIVALSIGNAYLASPCVFNPGTTVSAWIVNQFESSFIYPGASSALYTGVLVVMALSLVLSYIGVSLINRWQGVIHG</sequence>
<evidence type="ECO:0000256" key="7">
    <source>
        <dbReference type="ARBA" id="ARBA00022989"/>
    </source>
</evidence>
<dbReference type="OrthoDB" id="338493at2157"/>
<evidence type="ECO:0000256" key="5">
    <source>
        <dbReference type="ARBA" id="ARBA00022592"/>
    </source>
</evidence>
<feature type="transmembrane region" description="Helical" evidence="9">
    <location>
        <begin position="154"/>
        <end position="175"/>
    </location>
</feature>
<dbReference type="eggNOG" id="arCOG00167">
    <property type="taxonomic scope" value="Archaea"/>
</dbReference>
<dbReference type="Proteomes" id="UP000001068">
    <property type="component" value="Chromosome"/>
</dbReference>
<reference evidence="12" key="1">
    <citation type="submission" date="2010-11" db="EMBL/GenBank/DDBJ databases">
        <title>The complete genome of Desulfurococcus mucosus DSM 2162.</title>
        <authorList>
            <consortium name="US DOE Joint Genome Institute (JGI-PGF)"/>
            <person name="Lucas S."/>
            <person name="Copeland A."/>
            <person name="Lapidus A."/>
            <person name="Bruce D."/>
            <person name="Goodwin L."/>
            <person name="Pitluck S."/>
            <person name="Kyrpides N."/>
            <person name="Mavromatis K."/>
            <person name="Pagani I."/>
            <person name="Ivanova N."/>
            <person name="Ovchinnikova G."/>
            <person name="Chertkov O."/>
            <person name="Held B."/>
            <person name="Brettin T."/>
            <person name="Detter J.C."/>
            <person name="Tapia R."/>
            <person name="Han C."/>
            <person name="Land M."/>
            <person name="Hauser L."/>
            <person name="Markowitz V."/>
            <person name="Cheng J.-F."/>
            <person name="Hugenholtz P."/>
            <person name="Woyke T."/>
            <person name="Wu D."/>
            <person name="Wirth R."/>
            <person name="Bilek Y."/>
            <person name="Hader T."/>
            <person name="Klenk H.-P."/>
            <person name="Eisen J.A."/>
        </authorList>
    </citation>
    <scope>NUCLEOTIDE SEQUENCE [LARGE SCALE GENOMIC DNA]</scope>
    <source>
        <strain evidence="12">ATCC 35584 / DSM 2162 / JCM 9187 / O7/1</strain>
    </source>
</reference>
<dbReference type="PANTHER" id="PTHR30425">
    <property type="entry name" value="PHOSPHATE TRANSPORT SYSTEM PERMEASE PROTEIN PST"/>
    <property type="match status" value="1"/>
</dbReference>
<dbReference type="Gene3D" id="1.10.3720.10">
    <property type="entry name" value="MetI-like"/>
    <property type="match status" value="1"/>
</dbReference>
<dbReference type="InterPro" id="IPR035906">
    <property type="entry name" value="MetI-like_sf"/>
</dbReference>
<dbReference type="GO" id="GO:0006817">
    <property type="term" value="P:phosphate ion transport"/>
    <property type="evidence" value="ECO:0007669"/>
    <property type="project" value="UniProtKB-KW"/>
</dbReference>
<evidence type="ECO:0000313" key="11">
    <source>
        <dbReference type="EMBL" id="ADV64534.1"/>
    </source>
</evidence>
<name>E8R7N9_DESM0</name>
<feature type="transmembrane region" description="Helical" evidence="9">
    <location>
        <begin position="99"/>
        <end position="118"/>
    </location>
</feature>
<keyword evidence="8 9" id="KW-0472">Membrane</keyword>
<dbReference type="InterPro" id="IPR000515">
    <property type="entry name" value="MetI-like"/>
</dbReference>
<comment type="subcellular location">
    <subcellularLocation>
        <location evidence="1">Cell membrane</location>
        <topology evidence="1">Multi-pass membrane protein</topology>
    </subcellularLocation>
</comment>
<evidence type="ECO:0000256" key="9">
    <source>
        <dbReference type="SAM" id="Phobius"/>
    </source>
</evidence>
<evidence type="ECO:0000256" key="2">
    <source>
        <dbReference type="ARBA" id="ARBA00007069"/>
    </source>
</evidence>
<keyword evidence="7 9" id="KW-1133">Transmembrane helix</keyword>
<evidence type="ECO:0000256" key="3">
    <source>
        <dbReference type="ARBA" id="ARBA00022448"/>
    </source>
</evidence>
<feature type="transmembrane region" description="Helical" evidence="9">
    <location>
        <begin position="202"/>
        <end position="224"/>
    </location>
</feature>
<dbReference type="CDD" id="cd06261">
    <property type="entry name" value="TM_PBP2"/>
    <property type="match status" value="1"/>
</dbReference>
<dbReference type="PROSITE" id="PS50928">
    <property type="entry name" value="ABC_TM1"/>
    <property type="match status" value="1"/>
</dbReference>
<feature type="transmembrane region" description="Helical" evidence="9">
    <location>
        <begin position="58"/>
        <end position="87"/>
    </location>
</feature>
<dbReference type="HOGENOM" id="CLU_033621_1_3_2"/>
<dbReference type="GeneID" id="10152903"/>
<protein>
    <submittedName>
        <fullName evidence="11">Binding-protein-dependent transport systems inner membrane component</fullName>
    </submittedName>
</protein>
<keyword evidence="12" id="KW-1185">Reference proteome</keyword>
<evidence type="ECO:0000256" key="4">
    <source>
        <dbReference type="ARBA" id="ARBA00022475"/>
    </source>
</evidence>
<keyword evidence="3" id="KW-0813">Transport</keyword>
<dbReference type="RefSeq" id="WP_013561756.1">
    <property type="nucleotide sequence ID" value="NC_014961.1"/>
</dbReference>
<gene>
    <name evidence="11" type="ordered locus">Desmu_0215</name>
</gene>
<dbReference type="GO" id="GO:0005886">
    <property type="term" value="C:plasma membrane"/>
    <property type="evidence" value="ECO:0007669"/>
    <property type="project" value="UniProtKB-SubCell"/>
</dbReference>
<dbReference type="SUPFAM" id="SSF161098">
    <property type="entry name" value="MetI-like"/>
    <property type="match status" value="1"/>
</dbReference>
<feature type="transmembrane region" description="Helical" evidence="9">
    <location>
        <begin position="12"/>
        <end position="38"/>
    </location>
</feature>
<feature type="domain" description="ABC transmembrane type-1" evidence="10">
    <location>
        <begin position="63"/>
        <end position="289"/>
    </location>
</feature>
<reference evidence="11 12" key="2">
    <citation type="journal article" date="2011" name="Stand. Genomic Sci.">
        <title>Complete genome sequence of Desulfurococcus mucosus type strain (O7/1).</title>
        <authorList>
            <person name="Wirth R."/>
            <person name="Chertkov O."/>
            <person name="Held B."/>
            <person name="Lapidus A."/>
            <person name="Nolan M."/>
            <person name="Lucas S."/>
            <person name="Hammon N."/>
            <person name="Deshpande S."/>
            <person name="Cheng J.F."/>
            <person name="Tapia R."/>
            <person name="Han C."/>
            <person name="Goodwin L."/>
            <person name="Pitluck S."/>
            <person name="Liolios K."/>
            <person name="Ioanna P."/>
            <person name="Ivanova N."/>
            <person name="Mavromatis K."/>
            <person name="Mikhailova N."/>
            <person name="Pati A."/>
            <person name="Chen A."/>
            <person name="Palaniappan K."/>
            <person name="Land M."/>
            <person name="Hauser L."/>
            <person name="Chang Y.J."/>
            <person name="Jeffries C.D."/>
            <person name="Bilek Y."/>
            <person name="Hader T."/>
            <person name="Rohde M."/>
            <person name="Spring S."/>
            <person name="Sikorski J."/>
            <person name="Goker M."/>
            <person name="Woyke T."/>
            <person name="Bristow J."/>
            <person name="Eisen J.A."/>
            <person name="Markowitz V."/>
            <person name="Hugenholtz P."/>
            <person name="Kyrpides N.C."/>
            <person name="Klenk H.P."/>
        </authorList>
    </citation>
    <scope>NUCLEOTIDE SEQUENCE [LARGE SCALE GENOMIC DNA]</scope>
    <source>
        <strain evidence="12">ATCC 35584 / DSM 2162 / JCM 9187 / O7/1</strain>
    </source>
</reference>
<evidence type="ECO:0000256" key="1">
    <source>
        <dbReference type="ARBA" id="ARBA00004651"/>
    </source>
</evidence>
<dbReference type="GO" id="GO:0055085">
    <property type="term" value="P:transmembrane transport"/>
    <property type="evidence" value="ECO:0007669"/>
    <property type="project" value="InterPro"/>
</dbReference>
<evidence type="ECO:0000259" key="10">
    <source>
        <dbReference type="PROSITE" id="PS50928"/>
    </source>
</evidence>
<keyword evidence="6 9" id="KW-0812">Transmembrane</keyword>
<dbReference type="AlphaFoldDB" id="E8R7N9"/>
<dbReference type="InterPro" id="IPR051124">
    <property type="entry name" value="Phosphate_Transport_Permease"/>
</dbReference>